<feature type="compositionally biased region" description="Basic residues" evidence="6">
    <location>
        <begin position="1"/>
        <end position="17"/>
    </location>
</feature>
<feature type="non-terminal residue" evidence="8">
    <location>
        <position position="249"/>
    </location>
</feature>
<evidence type="ECO:0000313" key="9">
    <source>
        <dbReference type="Proteomes" id="UP001166093"/>
    </source>
</evidence>
<dbReference type="EMBL" id="JAAWVQ010124604">
    <property type="protein sequence ID" value="MBN3283185.1"/>
    <property type="molecule type" value="Genomic_DNA"/>
</dbReference>
<evidence type="ECO:0000313" key="8">
    <source>
        <dbReference type="EMBL" id="MBN3283185.1"/>
    </source>
</evidence>
<feature type="domain" description="C2H2-type" evidence="7">
    <location>
        <begin position="94"/>
        <end position="121"/>
    </location>
</feature>
<comment type="caution">
    <text evidence="8">The sequence shown here is derived from an EMBL/GenBank/DDBJ whole genome shotgun (WGS) entry which is preliminary data.</text>
</comment>
<feature type="domain" description="C2H2-type" evidence="7">
    <location>
        <begin position="128"/>
        <end position="155"/>
    </location>
</feature>
<dbReference type="InterPro" id="IPR050331">
    <property type="entry name" value="Zinc_finger"/>
</dbReference>
<evidence type="ECO:0000256" key="2">
    <source>
        <dbReference type="ARBA" id="ARBA00022737"/>
    </source>
</evidence>
<dbReference type="Pfam" id="PF00096">
    <property type="entry name" value="zf-C2H2"/>
    <property type="match status" value="5"/>
</dbReference>
<gene>
    <name evidence="8" type="primary">Znf510_1</name>
    <name evidence="8" type="ORF">GTO93_0004685</name>
</gene>
<feature type="region of interest" description="Disordered" evidence="6">
    <location>
        <begin position="1"/>
        <end position="37"/>
    </location>
</feature>
<evidence type="ECO:0000256" key="4">
    <source>
        <dbReference type="ARBA" id="ARBA00022833"/>
    </source>
</evidence>
<evidence type="ECO:0000259" key="7">
    <source>
        <dbReference type="PROSITE" id="PS50157"/>
    </source>
</evidence>
<feature type="non-terminal residue" evidence="8">
    <location>
        <position position="1"/>
    </location>
</feature>
<keyword evidence="9" id="KW-1185">Reference proteome</keyword>
<dbReference type="InterPro" id="IPR036236">
    <property type="entry name" value="Znf_C2H2_sf"/>
</dbReference>
<sequence>MGAFKKHRCVRKKKKDSSRRQSAGVQLGSDSDEEGFSSRFPCHVCGKSFSTFRKLEEHQRYHTGERPFECQECGKRFYQAGHLSKHRKTHGRQHQCEQCPRSFSTLQAFLQHQGLHDSAPPRRRPLRHQCPLCLKWFVSPSDLARHERTHAPKGQPVFQCDVCWMTFGQAAQLRVHRESHVGEVVYECPDCDMVFASFQLLEQHQSVHQDGAGGSSLNGSPPDPQSLGASGYLSADHAHGGGAVVMAQV</sequence>
<evidence type="ECO:0000256" key="1">
    <source>
        <dbReference type="ARBA" id="ARBA00022723"/>
    </source>
</evidence>
<evidence type="ECO:0000256" key="5">
    <source>
        <dbReference type="PROSITE-ProRule" id="PRU00042"/>
    </source>
</evidence>
<keyword evidence="1" id="KW-0479">Metal-binding</keyword>
<evidence type="ECO:0000256" key="3">
    <source>
        <dbReference type="ARBA" id="ARBA00022771"/>
    </source>
</evidence>
<feature type="domain" description="C2H2-type" evidence="7">
    <location>
        <begin position="40"/>
        <end position="67"/>
    </location>
</feature>
<keyword evidence="4" id="KW-0862">Zinc</keyword>
<evidence type="ECO:0000256" key="6">
    <source>
        <dbReference type="SAM" id="MobiDB-lite"/>
    </source>
</evidence>
<organism evidence="8 9">
    <name type="scientific">Polyodon spathula</name>
    <name type="common">North American paddlefish</name>
    <name type="synonym">Squalus spathula</name>
    <dbReference type="NCBI Taxonomy" id="7913"/>
    <lineage>
        <taxon>Eukaryota</taxon>
        <taxon>Metazoa</taxon>
        <taxon>Chordata</taxon>
        <taxon>Craniata</taxon>
        <taxon>Vertebrata</taxon>
        <taxon>Euteleostomi</taxon>
        <taxon>Actinopterygii</taxon>
        <taxon>Chondrostei</taxon>
        <taxon>Acipenseriformes</taxon>
        <taxon>Polyodontidae</taxon>
        <taxon>Polyodon</taxon>
    </lineage>
</organism>
<dbReference type="Pfam" id="PF13894">
    <property type="entry name" value="zf-C2H2_4"/>
    <property type="match status" value="1"/>
</dbReference>
<dbReference type="SMART" id="SM00355">
    <property type="entry name" value="ZnF_C2H2"/>
    <property type="match status" value="6"/>
</dbReference>
<keyword evidence="2" id="KW-0677">Repeat</keyword>
<reference evidence="8" key="1">
    <citation type="journal article" date="2021" name="Cell">
        <title>Tracing the genetic footprints of vertebrate landing in non-teleost ray-finned fishes.</title>
        <authorList>
            <person name="Bi X."/>
            <person name="Wang K."/>
            <person name="Yang L."/>
            <person name="Pan H."/>
            <person name="Jiang H."/>
            <person name="Wei Q."/>
            <person name="Fang M."/>
            <person name="Yu H."/>
            <person name="Zhu C."/>
            <person name="Cai Y."/>
            <person name="He Y."/>
            <person name="Gan X."/>
            <person name="Zeng H."/>
            <person name="Yu D."/>
            <person name="Zhu Y."/>
            <person name="Jiang H."/>
            <person name="Qiu Q."/>
            <person name="Yang H."/>
            <person name="Zhang Y.E."/>
            <person name="Wang W."/>
            <person name="Zhu M."/>
            <person name="He S."/>
            <person name="Zhang G."/>
        </authorList>
    </citation>
    <scope>NUCLEOTIDE SEQUENCE</scope>
    <source>
        <strain evidence="8">Pddl_001</strain>
    </source>
</reference>
<name>A0ABS2YAI4_POLSP</name>
<accession>A0ABS2YAI4</accession>
<feature type="domain" description="C2H2-type" evidence="7">
    <location>
        <begin position="68"/>
        <end position="95"/>
    </location>
</feature>
<dbReference type="Proteomes" id="UP001166093">
    <property type="component" value="Unassembled WGS sequence"/>
</dbReference>
<dbReference type="PROSITE" id="PS00028">
    <property type="entry name" value="ZINC_FINGER_C2H2_1"/>
    <property type="match status" value="6"/>
</dbReference>
<dbReference type="PROSITE" id="PS50157">
    <property type="entry name" value="ZINC_FINGER_C2H2_2"/>
    <property type="match status" value="6"/>
</dbReference>
<keyword evidence="3 5" id="KW-0863">Zinc-finger</keyword>
<dbReference type="Gene3D" id="3.30.160.60">
    <property type="entry name" value="Classic Zinc Finger"/>
    <property type="match status" value="4"/>
</dbReference>
<dbReference type="InterPro" id="IPR013087">
    <property type="entry name" value="Znf_C2H2_type"/>
</dbReference>
<dbReference type="PANTHER" id="PTHR16515">
    <property type="entry name" value="PR DOMAIN ZINC FINGER PROTEIN"/>
    <property type="match status" value="1"/>
</dbReference>
<dbReference type="SUPFAM" id="SSF57667">
    <property type="entry name" value="beta-beta-alpha zinc fingers"/>
    <property type="match status" value="3"/>
</dbReference>
<dbReference type="PANTHER" id="PTHR16515:SF58">
    <property type="entry name" value="ZINC FINGER PROTEIN 22"/>
    <property type="match status" value="1"/>
</dbReference>
<feature type="region of interest" description="Disordered" evidence="6">
    <location>
        <begin position="209"/>
        <end position="232"/>
    </location>
</feature>
<protein>
    <submittedName>
        <fullName evidence="8">ZN510 protein</fullName>
    </submittedName>
</protein>
<proteinExistence type="predicted"/>
<feature type="domain" description="C2H2-type" evidence="7">
    <location>
        <begin position="158"/>
        <end position="185"/>
    </location>
</feature>
<feature type="domain" description="C2H2-type" evidence="7">
    <location>
        <begin position="186"/>
        <end position="208"/>
    </location>
</feature>